<evidence type="ECO:0000313" key="2">
    <source>
        <dbReference type="Proteomes" id="UP001163603"/>
    </source>
</evidence>
<name>A0ACC0YVU4_9ROSI</name>
<sequence length="212" mass="23580">MPAISVSSSLHFPANLLEKLETRFFRKRCLQFKSNQNLQSVLLFKEKRSFISVLAKGTFKKNQECIVDLKNRKGWIHFVGVGGCGLSALAVLALKQGFEVSGSDMMWSSYMDGLQAAGACLHIGHSISNIQRNNESRFPDALVISSAIPQDNVEILHAKSVGVPVYKRDYWLAKLTENFNLVAVSGSHGNTIKVIIIIYCTFDTLPQNYVVQ</sequence>
<reference evidence="2" key="1">
    <citation type="journal article" date="2023" name="G3 (Bethesda)">
        <title>Genome assembly and association tests identify interacting loci associated with vigor, precocity, and sex in interspecific pistachio rootstocks.</title>
        <authorList>
            <person name="Palmer W."/>
            <person name="Jacygrad E."/>
            <person name="Sagayaradj S."/>
            <person name="Cavanaugh K."/>
            <person name="Han R."/>
            <person name="Bertier L."/>
            <person name="Beede B."/>
            <person name="Kafkas S."/>
            <person name="Golino D."/>
            <person name="Preece J."/>
            <person name="Michelmore R."/>
        </authorList>
    </citation>
    <scope>NUCLEOTIDE SEQUENCE [LARGE SCALE GENOMIC DNA]</scope>
</reference>
<organism evidence="1 2">
    <name type="scientific">Pistacia integerrima</name>
    <dbReference type="NCBI Taxonomy" id="434235"/>
    <lineage>
        <taxon>Eukaryota</taxon>
        <taxon>Viridiplantae</taxon>
        <taxon>Streptophyta</taxon>
        <taxon>Embryophyta</taxon>
        <taxon>Tracheophyta</taxon>
        <taxon>Spermatophyta</taxon>
        <taxon>Magnoliopsida</taxon>
        <taxon>eudicotyledons</taxon>
        <taxon>Gunneridae</taxon>
        <taxon>Pentapetalae</taxon>
        <taxon>rosids</taxon>
        <taxon>malvids</taxon>
        <taxon>Sapindales</taxon>
        <taxon>Anacardiaceae</taxon>
        <taxon>Pistacia</taxon>
    </lineage>
</organism>
<proteinExistence type="predicted"/>
<dbReference type="Proteomes" id="UP001163603">
    <property type="component" value="Chromosome 4"/>
</dbReference>
<keyword evidence="2" id="KW-1185">Reference proteome</keyword>
<evidence type="ECO:0000313" key="1">
    <source>
        <dbReference type="EMBL" id="KAJ0042864.1"/>
    </source>
</evidence>
<protein>
    <submittedName>
        <fullName evidence="1">Uncharacterized protein</fullName>
    </submittedName>
</protein>
<gene>
    <name evidence="1" type="ORF">Pint_17530</name>
</gene>
<dbReference type="EMBL" id="CM047739">
    <property type="protein sequence ID" value="KAJ0042864.1"/>
    <property type="molecule type" value="Genomic_DNA"/>
</dbReference>
<comment type="caution">
    <text evidence="1">The sequence shown here is derived from an EMBL/GenBank/DDBJ whole genome shotgun (WGS) entry which is preliminary data.</text>
</comment>
<accession>A0ACC0YVU4</accession>